<evidence type="ECO:0000313" key="10">
    <source>
        <dbReference type="Proteomes" id="UP000662466"/>
    </source>
</evidence>
<dbReference type="PROSITE" id="PS00623">
    <property type="entry name" value="GMC_OXRED_1"/>
    <property type="match status" value="1"/>
</dbReference>
<dbReference type="PANTHER" id="PTHR11552">
    <property type="entry name" value="GLUCOSE-METHANOL-CHOLINE GMC OXIDOREDUCTASE"/>
    <property type="match status" value="1"/>
</dbReference>
<dbReference type="InterPro" id="IPR000172">
    <property type="entry name" value="GMC_OxRdtase_N"/>
</dbReference>
<feature type="domain" description="Glucose-methanol-choline oxidoreductase N-terminal" evidence="5">
    <location>
        <begin position="85"/>
        <end position="108"/>
    </location>
</feature>
<dbReference type="SUPFAM" id="SSF54373">
    <property type="entry name" value="FAD-linked reductases, C-terminal domain"/>
    <property type="match status" value="1"/>
</dbReference>
<protein>
    <recommendedName>
        <fullName evidence="5 6">Glucose-methanol-choline oxidoreductase N-terminal domain-containing protein</fullName>
    </recommendedName>
</protein>
<dbReference type="SUPFAM" id="SSF51905">
    <property type="entry name" value="FAD/NAD(P)-binding domain"/>
    <property type="match status" value="1"/>
</dbReference>
<feature type="active site" description="Proton acceptor" evidence="2">
    <location>
        <position position="538"/>
    </location>
</feature>
<keyword evidence="4" id="KW-0285">Flavoprotein</keyword>
<dbReference type="Pfam" id="PF05199">
    <property type="entry name" value="GMC_oxred_C"/>
    <property type="match status" value="1"/>
</dbReference>
<feature type="active site" description="Proton donor" evidence="2">
    <location>
        <position position="494"/>
    </location>
</feature>
<keyword evidence="3 4" id="KW-0274">FAD</keyword>
<feature type="binding site" evidence="3">
    <location>
        <position position="87"/>
    </location>
    <ligand>
        <name>FAD</name>
        <dbReference type="ChEBI" id="CHEBI:57692"/>
    </ligand>
</feature>
<proteinExistence type="inferred from homology"/>
<dbReference type="OrthoDB" id="269227at2759"/>
<evidence type="ECO:0000256" key="2">
    <source>
        <dbReference type="PIRSR" id="PIRSR000137-1"/>
    </source>
</evidence>
<comment type="cofactor">
    <cofactor evidence="3">
        <name>FAD</name>
        <dbReference type="ChEBI" id="CHEBI:57692"/>
    </cofactor>
</comment>
<dbReference type="PIRSF" id="PIRSF000137">
    <property type="entry name" value="Alcohol_oxidase"/>
    <property type="match status" value="1"/>
</dbReference>
<evidence type="ECO:0000313" key="8">
    <source>
        <dbReference type="EMBL" id="KAF7168098.1"/>
    </source>
</evidence>
<dbReference type="AlphaFoldDB" id="A0A8H6Q825"/>
<dbReference type="EMBL" id="JACBAF010002090">
    <property type="protein sequence ID" value="KAF7168098.1"/>
    <property type="molecule type" value="Genomic_DNA"/>
</dbReference>
<gene>
    <name evidence="7" type="ORF">CNMCM5793_000392</name>
    <name evidence="8" type="ORF">CNMCM6106_003424</name>
</gene>
<dbReference type="InterPro" id="IPR007867">
    <property type="entry name" value="GMC_OxRtase_C"/>
</dbReference>
<dbReference type="Pfam" id="PF00732">
    <property type="entry name" value="GMC_oxred_N"/>
    <property type="match status" value="1"/>
</dbReference>
<dbReference type="PANTHER" id="PTHR11552:SF134">
    <property type="entry name" value="GLUCOSE-METHANOL-CHOLINE OXIDOREDUCTASE N-TERMINAL DOMAIN-CONTAINING PROTEIN"/>
    <property type="match status" value="1"/>
</dbReference>
<evidence type="ECO:0000256" key="4">
    <source>
        <dbReference type="RuleBase" id="RU003968"/>
    </source>
</evidence>
<dbReference type="GO" id="GO:0050660">
    <property type="term" value="F:flavin adenine dinucleotide binding"/>
    <property type="evidence" value="ECO:0007669"/>
    <property type="project" value="InterPro"/>
</dbReference>
<feature type="binding site" evidence="3">
    <location>
        <position position="232"/>
    </location>
    <ligand>
        <name>FAD</name>
        <dbReference type="ChEBI" id="CHEBI:57692"/>
    </ligand>
</feature>
<name>A0A8H6Q825_9EURO</name>
<evidence type="ECO:0000313" key="9">
    <source>
        <dbReference type="Proteomes" id="UP000630445"/>
    </source>
</evidence>
<evidence type="ECO:0000313" key="7">
    <source>
        <dbReference type="EMBL" id="KAF7122367.1"/>
    </source>
</evidence>
<dbReference type="InterPro" id="IPR012132">
    <property type="entry name" value="GMC_OxRdtase"/>
</dbReference>
<organism evidence="8 10">
    <name type="scientific">Aspergillus hiratsukae</name>
    <dbReference type="NCBI Taxonomy" id="1194566"/>
    <lineage>
        <taxon>Eukaryota</taxon>
        <taxon>Fungi</taxon>
        <taxon>Dikarya</taxon>
        <taxon>Ascomycota</taxon>
        <taxon>Pezizomycotina</taxon>
        <taxon>Eurotiomycetes</taxon>
        <taxon>Eurotiomycetidae</taxon>
        <taxon>Eurotiales</taxon>
        <taxon>Aspergillaceae</taxon>
        <taxon>Aspergillus</taxon>
        <taxon>Aspergillus subgen. Fumigati</taxon>
    </lineage>
</organism>
<dbReference type="Proteomes" id="UP000630445">
    <property type="component" value="Unassembled WGS sequence"/>
</dbReference>
<dbReference type="GO" id="GO:0016614">
    <property type="term" value="F:oxidoreductase activity, acting on CH-OH group of donors"/>
    <property type="evidence" value="ECO:0007669"/>
    <property type="project" value="InterPro"/>
</dbReference>
<dbReference type="Gene3D" id="3.30.560.10">
    <property type="entry name" value="Glucose Oxidase, domain 3"/>
    <property type="match status" value="1"/>
</dbReference>
<dbReference type="Gene3D" id="3.50.50.60">
    <property type="entry name" value="FAD/NAD(P)-binding domain"/>
    <property type="match status" value="1"/>
</dbReference>
<dbReference type="Proteomes" id="UP000662466">
    <property type="component" value="Unassembled WGS sequence"/>
</dbReference>
<feature type="binding site" evidence="3">
    <location>
        <begin position="493"/>
        <end position="494"/>
    </location>
    <ligand>
        <name>FAD</name>
        <dbReference type="ChEBI" id="CHEBI:57692"/>
    </ligand>
</feature>
<accession>A0A8H6Q825</accession>
<dbReference type="PROSITE" id="PS00624">
    <property type="entry name" value="GMC_OXRED_2"/>
    <property type="match status" value="1"/>
</dbReference>
<feature type="domain" description="Glucose-methanol-choline oxidoreductase N-terminal" evidence="6">
    <location>
        <begin position="259"/>
        <end position="273"/>
    </location>
</feature>
<comment type="caution">
    <text evidence="8">The sequence shown here is derived from an EMBL/GenBank/DDBJ whole genome shotgun (WGS) entry which is preliminary data.</text>
</comment>
<evidence type="ECO:0000259" key="5">
    <source>
        <dbReference type="PROSITE" id="PS00623"/>
    </source>
</evidence>
<evidence type="ECO:0000256" key="1">
    <source>
        <dbReference type="ARBA" id="ARBA00010790"/>
    </source>
</evidence>
<dbReference type="EMBL" id="JACBAD010002021">
    <property type="protein sequence ID" value="KAF7122367.1"/>
    <property type="molecule type" value="Genomic_DNA"/>
</dbReference>
<evidence type="ECO:0000256" key="3">
    <source>
        <dbReference type="PIRSR" id="PIRSR000137-2"/>
    </source>
</evidence>
<evidence type="ECO:0000259" key="6">
    <source>
        <dbReference type="PROSITE" id="PS00624"/>
    </source>
</evidence>
<sequence>MGSEATWDFIIVGGGATGCALAVDLARSTTHPRILLLEAGIRGDDKSLHVDGLRWNTFLNKEVNWGYKTVPQEHCNGRPIDYSSGKVLGGSTAINFSIFTVGSRDDYDQWASVVGDELYKWDRMQPRFRRLEAFDSTISEPKNAKYAAPKSSDHGFQGAVRVGFAPEWEQDLPLMLDVFDQAGLVRNPDQNSGNPIGMSLAVNAANKGSRTTAADLLDTAPENLKVITESPVQRVVLDGKKAIGVECNYASKDVILAAGALHSPKILMHSGIGPANQLEKFGLSVVKHLPSVGQGLKDHLWIPLCFQRKPETNDRNAFFGDNAAMERAMAQWMKDGTGPWSRYSCQIAAGFFKSDRLLASAEFQALPPSVQDFLKRETVPHYEFLTHFPMHLVFPEVVKDYSYVALGVFLLNEQSSGEVRLQSSNPDDPLLFDPKFLSHPFDRRGCIEILRDALQVTKHESFQKDTVAPIVVPPSESDDDLLEYWKKNLGSVWHMMGTAKMGRPGDADAAVDSRFRVFGIENLRVADMSVVPITLNTHLQIPAYLLGMTCAEVLIEEYDLNKSPSGLCQAM</sequence>
<reference evidence="8" key="1">
    <citation type="submission" date="2020-06" db="EMBL/GenBank/DDBJ databases">
        <title>Draft genome sequences of strains closely related to Aspergillus parafelis and Aspergillus hiratsukae.</title>
        <authorList>
            <person name="Dos Santos R.A.C."/>
            <person name="Rivero-Menendez O."/>
            <person name="Steenwyk J.L."/>
            <person name="Mead M.E."/>
            <person name="Goldman G.H."/>
            <person name="Alastruey-Izquierdo A."/>
            <person name="Rokas A."/>
        </authorList>
    </citation>
    <scope>NUCLEOTIDE SEQUENCE</scope>
    <source>
        <strain evidence="7">CNM-CM5793</strain>
        <strain evidence="8">CNM-CM6106</strain>
    </source>
</reference>
<comment type="similarity">
    <text evidence="1 4">Belongs to the GMC oxidoreductase family.</text>
</comment>
<keyword evidence="9" id="KW-1185">Reference proteome</keyword>
<dbReference type="InterPro" id="IPR036188">
    <property type="entry name" value="FAD/NAD-bd_sf"/>
</dbReference>